<reference evidence="1" key="1">
    <citation type="submission" date="2022-01" db="EMBL/GenBank/DDBJ databases">
        <title>Paenibacillus spongiae sp. nov., isolated from marine sponge.</title>
        <authorList>
            <person name="Li Z."/>
            <person name="Zhang M."/>
        </authorList>
    </citation>
    <scope>NUCLEOTIDE SEQUENCE</scope>
    <source>
        <strain evidence="1">PHS-Z3</strain>
    </source>
</reference>
<sequence length="74" mass="8109">MTMGKWMRYITAGMLLGILVIGLLPFLLVYSMADLLGTIDLDSSPLSLLFTKLIGIARKTESDDSKQQDADTAE</sequence>
<evidence type="ECO:0000313" key="1">
    <source>
        <dbReference type="EMBL" id="UVI32015.1"/>
    </source>
</evidence>
<organism evidence="1 2">
    <name type="scientific">Paenibacillus spongiae</name>
    <dbReference type="NCBI Taxonomy" id="2909671"/>
    <lineage>
        <taxon>Bacteria</taxon>
        <taxon>Bacillati</taxon>
        <taxon>Bacillota</taxon>
        <taxon>Bacilli</taxon>
        <taxon>Bacillales</taxon>
        <taxon>Paenibacillaceae</taxon>
        <taxon>Paenibacillus</taxon>
    </lineage>
</organism>
<accession>A0ABY5SEV2</accession>
<dbReference type="RefSeq" id="WP_258388075.1">
    <property type="nucleotide sequence ID" value="NZ_CP091430.1"/>
</dbReference>
<gene>
    <name evidence="1" type="ORF">L1F29_09450</name>
</gene>
<evidence type="ECO:0000313" key="2">
    <source>
        <dbReference type="Proteomes" id="UP001057877"/>
    </source>
</evidence>
<dbReference type="EMBL" id="CP091430">
    <property type="protein sequence ID" value="UVI32015.1"/>
    <property type="molecule type" value="Genomic_DNA"/>
</dbReference>
<name>A0ABY5SEV2_9BACL</name>
<proteinExistence type="predicted"/>
<dbReference type="Proteomes" id="UP001057877">
    <property type="component" value="Chromosome"/>
</dbReference>
<keyword evidence="2" id="KW-1185">Reference proteome</keyword>
<protein>
    <submittedName>
        <fullName evidence="1">Uncharacterized protein</fullName>
    </submittedName>
</protein>